<reference evidence="1 2" key="1">
    <citation type="journal article" date="2020" name="Nature">
        <title>Six reference-quality genomes reveal evolution of bat adaptations.</title>
        <authorList>
            <person name="Jebb D."/>
            <person name="Huang Z."/>
            <person name="Pippel M."/>
            <person name="Hughes G.M."/>
            <person name="Lavrichenko K."/>
            <person name="Devanna P."/>
            <person name="Winkler S."/>
            <person name="Jermiin L.S."/>
            <person name="Skirmuntt E.C."/>
            <person name="Katzourakis A."/>
            <person name="Burkitt-Gray L."/>
            <person name="Ray D.A."/>
            <person name="Sullivan K.A.M."/>
            <person name="Roscito J.G."/>
            <person name="Kirilenko B.M."/>
            <person name="Davalos L.M."/>
            <person name="Corthals A.P."/>
            <person name="Power M.L."/>
            <person name="Jones G."/>
            <person name="Ransome R.D."/>
            <person name="Dechmann D.K.N."/>
            <person name="Locatelli A.G."/>
            <person name="Puechmaille S.J."/>
            <person name="Fedrigo O."/>
            <person name="Jarvis E.D."/>
            <person name="Hiller M."/>
            <person name="Vernes S.C."/>
            <person name="Myers E.W."/>
            <person name="Teeling E.C."/>
        </authorList>
    </citation>
    <scope>NUCLEOTIDE SEQUENCE [LARGE SCALE GENOMIC DNA]</scope>
    <source>
        <strain evidence="1">MRhiFer1</strain>
        <tissue evidence="1">Lung</tissue>
    </source>
</reference>
<accession>A0A7J7WQS4</accession>
<dbReference type="Proteomes" id="UP000585614">
    <property type="component" value="Unassembled WGS sequence"/>
</dbReference>
<organism evidence="1 2">
    <name type="scientific">Rhinolophus ferrumequinum</name>
    <name type="common">Greater horseshoe bat</name>
    <dbReference type="NCBI Taxonomy" id="59479"/>
    <lineage>
        <taxon>Eukaryota</taxon>
        <taxon>Metazoa</taxon>
        <taxon>Chordata</taxon>
        <taxon>Craniata</taxon>
        <taxon>Vertebrata</taxon>
        <taxon>Euteleostomi</taxon>
        <taxon>Mammalia</taxon>
        <taxon>Eutheria</taxon>
        <taxon>Laurasiatheria</taxon>
        <taxon>Chiroptera</taxon>
        <taxon>Yinpterochiroptera</taxon>
        <taxon>Rhinolophoidea</taxon>
        <taxon>Rhinolophidae</taxon>
        <taxon>Rhinolophinae</taxon>
        <taxon>Rhinolophus</taxon>
    </lineage>
</organism>
<gene>
    <name evidence="1" type="ORF">mRhiFer1_008044</name>
</gene>
<comment type="caution">
    <text evidence="1">The sequence shown here is derived from an EMBL/GenBank/DDBJ whole genome shotgun (WGS) entry which is preliminary data.</text>
</comment>
<evidence type="ECO:0000313" key="1">
    <source>
        <dbReference type="EMBL" id="KAF6339767.1"/>
    </source>
</evidence>
<name>A0A7J7WQS4_RHIFE</name>
<protein>
    <submittedName>
        <fullName evidence="1">Uncharacterized protein</fullName>
    </submittedName>
</protein>
<dbReference type="EMBL" id="JACAGC010000010">
    <property type="protein sequence ID" value="KAF6339767.1"/>
    <property type="molecule type" value="Genomic_DNA"/>
</dbReference>
<evidence type="ECO:0000313" key="2">
    <source>
        <dbReference type="Proteomes" id="UP000585614"/>
    </source>
</evidence>
<dbReference type="AlphaFoldDB" id="A0A7J7WQS4"/>
<proteinExistence type="predicted"/>
<sequence length="126" mass="12758">MGLAPCLSLFWGERAGWGSRSTSPGGGAGRTLGSAALGAPLCPGWFPGAVSQLGVEVLPPVAADPDPLLLAVPGAPAAPPVRRRGGSGVVKTVRSCSDPPGCLAPHHHSDKYQILGSKLLSLFKKD</sequence>